<evidence type="ECO:0000313" key="2">
    <source>
        <dbReference type="EMBL" id="CAD7451723.1"/>
    </source>
</evidence>
<proteinExistence type="predicted"/>
<reference evidence="2" key="1">
    <citation type="submission" date="2020-11" db="EMBL/GenBank/DDBJ databases">
        <authorList>
            <person name="Tran Van P."/>
        </authorList>
    </citation>
    <scope>NUCLEOTIDE SEQUENCE</scope>
</reference>
<gene>
    <name evidence="2" type="ORF">TBIB3V08_LOCUS13991</name>
</gene>
<evidence type="ECO:0000256" key="1">
    <source>
        <dbReference type="SAM" id="MobiDB-lite"/>
    </source>
</evidence>
<name>A0A7R9I8M7_9NEOP</name>
<protein>
    <submittedName>
        <fullName evidence="2">Uncharacterized protein</fullName>
    </submittedName>
</protein>
<organism evidence="2">
    <name type="scientific">Timema bartmani</name>
    <dbReference type="NCBI Taxonomy" id="61472"/>
    <lineage>
        <taxon>Eukaryota</taxon>
        <taxon>Metazoa</taxon>
        <taxon>Ecdysozoa</taxon>
        <taxon>Arthropoda</taxon>
        <taxon>Hexapoda</taxon>
        <taxon>Insecta</taxon>
        <taxon>Pterygota</taxon>
        <taxon>Neoptera</taxon>
        <taxon>Polyneoptera</taxon>
        <taxon>Phasmatodea</taxon>
        <taxon>Timematodea</taxon>
        <taxon>Timematoidea</taxon>
        <taxon>Timematidae</taxon>
        <taxon>Timema</taxon>
    </lineage>
</organism>
<accession>A0A7R9I8M7</accession>
<dbReference type="AlphaFoldDB" id="A0A7R9I8M7"/>
<dbReference type="EMBL" id="OD609257">
    <property type="protein sequence ID" value="CAD7451723.1"/>
    <property type="molecule type" value="Genomic_DNA"/>
</dbReference>
<feature type="region of interest" description="Disordered" evidence="1">
    <location>
        <begin position="1"/>
        <end position="42"/>
    </location>
</feature>
<sequence>MVSITNKQQELDLPSLRVEDTEPRAAKKKEKPRNATGTMSQIIGVKKPLCHTNSFTGEKLPQYGVETPHEEELGKCLVEIDRWGIDIFRIGELSNNRPLTAVAYAAFQDITTSRLSPGHNYLSTVSRT</sequence>